<dbReference type="SUPFAM" id="SSF54593">
    <property type="entry name" value="Glyoxalase/Bleomycin resistance protein/Dihydroxybiphenyl dioxygenase"/>
    <property type="match status" value="1"/>
</dbReference>
<dbReference type="InterPro" id="IPR037523">
    <property type="entry name" value="VOC_core"/>
</dbReference>
<dbReference type="Gene3D" id="3.10.180.10">
    <property type="entry name" value="2,3-Dihydroxybiphenyl 1,2-Dioxygenase, domain 1"/>
    <property type="match status" value="1"/>
</dbReference>
<feature type="domain" description="VOC" evidence="1">
    <location>
        <begin position="5"/>
        <end position="112"/>
    </location>
</feature>
<evidence type="ECO:0000313" key="2">
    <source>
        <dbReference type="EMBL" id="NML47649.1"/>
    </source>
</evidence>
<dbReference type="AlphaFoldDB" id="A0A848HDU6"/>
<protein>
    <submittedName>
        <fullName evidence="2">Glyoxalase</fullName>
    </submittedName>
</protein>
<gene>
    <name evidence="2" type="ORF">HHL11_28120</name>
</gene>
<organism evidence="2 3">
    <name type="scientific">Ramlibacter agri</name>
    <dbReference type="NCBI Taxonomy" id="2728837"/>
    <lineage>
        <taxon>Bacteria</taxon>
        <taxon>Pseudomonadati</taxon>
        <taxon>Pseudomonadota</taxon>
        <taxon>Betaproteobacteria</taxon>
        <taxon>Burkholderiales</taxon>
        <taxon>Comamonadaceae</taxon>
        <taxon>Ramlibacter</taxon>
    </lineage>
</organism>
<keyword evidence="3" id="KW-1185">Reference proteome</keyword>
<dbReference type="EMBL" id="JABBFX010000003">
    <property type="protein sequence ID" value="NML47649.1"/>
    <property type="molecule type" value="Genomic_DNA"/>
</dbReference>
<dbReference type="InterPro" id="IPR029068">
    <property type="entry name" value="Glyas_Bleomycin-R_OHBP_Dase"/>
</dbReference>
<comment type="caution">
    <text evidence="2">The sequence shown here is derived from an EMBL/GenBank/DDBJ whole genome shotgun (WGS) entry which is preliminary data.</text>
</comment>
<reference evidence="2 3" key="1">
    <citation type="submission" date="2020-04" db="EMBL/GenBank/DDBJ databases">
        <title>Ramlibacter sp. G-1-2-2 isolated from soil.</title>
        <authorList>
            <person name="Dahal R.H."/>
        </authorList>
    </citation>
    <scope>NUCLEOTIDE SEQUENCE [LARGE SCALE GENOMIC DNA]</scope>
    <source>
        <strain evidence="2 3">G-1-2-2</strain>
    </source>
</reference>
<dbReference type="InterPro" id="IPR041581">
    <property type="entry name" value="Glyoxalase_6"/>
</dbReference>
<dbReference type="Proteomes" id="UP000541185">
    <property type="component" value="Unassembled WGS sequence"/>
</dbReference>
<evidence type="ECO:0000313" key="3">
    <source>
        <dbReference type="Proteomes" id="UP000541185"/>
    </source>
</evidence>
<name>A0A848HDU6_9BURK</name>
<proteinExistence type="predicted"/>
<dbReference type="RefSeq" id="WP_169421915.1">
    <property type="nucleotide sequence ID" value="NZ_JABBFX010000003.1"/>
</dbReference>
<sequence length="114" mass="12313">MEVKRLQNVYLVAQRPGELNAFYESALGLKLKFRDGDRWIQYGAGMALACPEEAAPATSGAVLVFEVDEFDSAKERITAAGGAVLAERDMGSHGAVLSLRDPEGNIVQLFKRAA</sequence>
<accession>A0A848HDU6</accession>
<dbReference type="PROSITE" id="PS51819">
    <property type="entry name" value="VOC"/>
    <property type="match status" value="1"/>
</dbReference>
<dbReference type="Pfam" id="PF18029">
    <property type="entry name" value="Glyoxalase_6"/>
    <property type="match status" value="1"/>
</dbReference>
<evidence type="ECO:0000259" key="1">
    <source>
        <dbReference type="PROSITE" id="PS51819"/>
    </source>
</evidence>